<name>A0A443LGV9_9RHOB</name>
<accession>A0A443LGV9</accession>
<evidence type="ECO:0000259" key="1">
    <source>
        <dbReference type="Pfam" id="PF23343"/>
    </source>
</evidence>
<comment type="caution">
    <text evidence="2">The sequence shown here is derived from an EMBL/GenBank/DDBJ whole genome shotgun (WGS) entry which is preliminary data.</text>
</comment>
<organism evidence="2 3">
    <name type="scientific">Paenirhodobacter ferrireducens</name>
    <dbReference type="NCBI Taxonomy" id="1215032"/>
    <lineage>
        <taxon>Bacteria</taxon>
        <taxon>Pseudomonadati</taxon>
        <taxon>Pseudomonadota</taxon>
        <taxon>Alphaproteobacteria</taxon>
        <taxon>Rhodobacterales</taxon>
        <taxon>Rhodobacter group</taxon>
        <taxon>Paenirhodobacter</taxon>
    </lineage>
</organism>
<evidence type="ECO:0000313" key="2">
    <source>
        <dbReference type="EMBL" id="RWR48315.1"/>
    </source>
</evidence>
<dbReference type="EMBL" id="SAVB01000011">
    <property type="protein sequence ID" value="RWR48315.1"/>
    <property type="molecule type" value="Genomic_DNA"/>
</dbReference>
<protein>
    <recommendedName>
        <fullName evidence="1">Replication-associated protein ORF2/G2P domain-containing protein</fullName>
    </recommendedName>
</protein>
<evidence type="ECO:0000313" key="3">
    <source>
        <dbReference type="Proteomes" id="UP000286594"/>
    </source>
</evidence>
<reference evidence="2 3" key="1">
    <citation type="submission" date="2019-01" db="EMBL/GenBank/DDBJ databases">
        <title>Sinorhodobacter populi sp. nov. isolated from the symptomatic bark tissue of Populus euramericana canker.</title>
        <authorList>
            <person name="Xu G."/>
        </authorList>
    </citation>
    <scope>NUCLEOTIDE SEQUENCE [LARGE SCALE GENOMIC DNA]</scope>
    <source>
        <strain evidence="2 3">CCTCC AB2012026</strain>
    </source>
</reference>
<dbReference type="Proteomes" id="UP000286594">
    <property type="component" value="Unassembled WGS sequence"/>
</dbReference>
<gene>
    <name evidence="2" type="ORF">EOW65_10365</name>
</gene>
<dbReference type="InterPro" id="IPR056906">
    <property type="entry name" value="ORF2/G2P_dom"/>
</dbReference>
<dbReference type="RefSeq" id="WP_128149161.1">
    <property type="nucleotide sequence ID" value="NZ_SAVB01000011.1"/>
</dbReference>
<dbReference type="Pfam" id="PF23343">
    <property type="entry name" value="REP_ORF2-G2P"/>
    <property type="match status" value="1"/>
</dbReference>
<keyword evidence="3" id="KW-1185">Reference proteome</keyword>
<dbReference type="AlphaFoldDB" id="A0A443LGV9"/>
<feature type="domain" description="Replication-associated protein ORF2/G2P" evidence="1">
    <location>
        <begin position="20"/>
        <end position="140"/>
    </location>
</feature>
<dbReference type="OrthoDB" id="7867081at2"/>
<proteinExistence type="predicted"/>
<sequence>MNDYVARCMAEASVSQICATVSLTYAPRDDLADKVLYPRHFQLFMKLLRRAGHKVRYLVSGEYGELRDRAHFHAILFFQHLEPLGDRGPVPVYGSYDGPFCREIPQKRMVHIREWPHGHIKVDWSASEKSARYVCKYLLQEDKNNAWFSLSKKPALGAEWFARKAARARELGVLPSSFEYLPPGGSRDKPYLMTGATRRDYLNAITTSPDDLPKMSEWVGRSFEKQALQRERDWREALPLEEQRAADEEFSQRISEQKADMMRGDRLRQLDFVERLLQDAPDGIIRLSDLEGKI</sequence>